<sequence>MPHQYTFDFPTTIQFGQGVVAYLGPHLLEQGLSHPLLVTDEVVATLPFFQKLIRNLDQQGVKADVYSELHKNPVKSDVLHGDQVYKECGCDCVVGIGGGVALDVARAIVLRVYHRRDLFDYDDLEGGSVLVTGRVPYFVTIPTTAGTGSEVGRSAIIAEDDTRKKRILFSPKLLARQVFADPELTVDLPAFITAATGMDALTHNIEAFLAKNYHPMCEGIALEGMRLIAAAIEKAVAAPDLQVRADMLLGSLMGAVAFQKGLGVVHSLAHPLSSLLDTHHGLANAVNLPYGMEFNYSGFEQKFDQMASSMGLGSGQGSRLSEYLMELNRRLGLPTKLREIGVGNEHLKKLSELAVMDFAHPNNPKPVTQEDFLMLYQKAL</sequence>
<evidence type="ECO:0000259" key="5">
    <source>
        <dbReference type="Pfam" id="PF00465"/>
    </source>
</evidence>
<keyword evidence="4" id="KW-0520">NAD</keyword>
<dbReference type="GO" id="GO:0004022">
    <property type="term" value="F:alcohol dehydrogenase (NAD+) activity"/>
    <property type="evidence" value="ECO:0007669"/>
    <property type="project" value="TreeGrafter"/>
</dbReference>
<dbReference type="InterPro" id="IPR018211">
    <property type="entry name" value="ADH_Fe_CS"/>
</dbReference>
<dbReference type="InterPro" id="IPR056798">
    <property type="entry name" value="ADH_Fe_C"/>
</dbReference>
<dbReference type="SUPFAM" id="SSF56796">
    <property type="entry name" value="Dehydroquinate synthase-like"/>
    <property type="match status" value="1"/>
</dbReference>
<dbReference type="CDD" id="cd14861">
    <property type="entry name" value="Fe-ADH-like"/>
    <property type="match status" value="1"/>
</dbReference>
<keyword evidence="3" id="KW-0560">Oxidoreductase</keyword>
<dbReference type="GO" id="GO:0046872">
    <property type="term" value="F:metal ion binding"/>
    <property type="evidence" value="ECO:0007669"/>
    <property type="project" value="InterPro"/>
</dbReference>
<keyword evidence="8" id="KW-1185">Reference proteome</keyword>
<evidence type="ECO:0000256" key="4">
    <source>
        <dbReference type="ARBA" id="ARBA00023027"/>
    </source>
</evidence>
<dbReference type="PROSITE" id="PS00913">
    <property type="entry name" value="ADH_IRON_1"/>
    <property type="match status" value="1"/>
</dbReference>
<dbReference type="PANTHER" id="PTHR11496">
    <property type="entry name" value="ALCOHOL DEHYDROGENASE"/>
    <property type="match status" value="1"/>
</dbReference>
<dbReference type="RefSeq" id="WP_115867564.1">
    <property type="nucleotide sequence ID" value="NZ_QREG01000005.1"/>
</dbReference>
<organism evidence="7 8">
    <name type="scientific">Marinoscillum furvescens DSM 4134</name>
    <dbReference type="NCBI Taxonomy" id="1122208"/>
    <lineage>
        <taxon>Bacteria</taxon>
        <taxon>Pseudomonadati</taxon>
        <taxon>Bacteroidota</taxon>
        <taxon>Cytophagia</taxon>
        <taxon>Cytophagales</taxon>
        <taxon>Reichenbachiellaceae</taxon>
        <taxon>Marinoscillum</taxon>
    </lineage>
</organism>
<accession>A0A3D9L6I2</accession>
<dbReference type="Gene3D" id="3.40.50.1970">
    <property type="match status" value="1"/>
</dbReference>
<proteinExistence type="inferred from homology"/>
<protein>
    <submittedName>
        <fullName evidence="7">Alcohol dehydrogenase class IV</fullName>
    </submittedName>
</protein>
<comment type="caution">
    <text evidence="7">The sequence shown here is derived from an EMBL/GenBank/DDBJ whole genome shotgun (WGS) entry which is preliminary data.</text>
</comment>
<feature type="domain" description="Alcohol dehydrogenase iron-type/glycerol dehydrogenase GldA" evidence="5">
    <location>
        <begin position="10"/>
        <end position="182"/>
    </location>
</feature>
<dbReference type="AlphaFoldDB" id="A0A3D9L6I2"/>
<evidence type="ECO:0000256" key="1">
    <source>
        <dbReference type="ARBA" id="ARBA00001962"/>
    </source>
</evidence>
<dbReference type="Gene3D" id="1.20.1090.10">
    <property type="entry name" value="Dehydroquinate synthase-like - alpha domain"/>
    <property type="match status" value="1"/>
</dbReference>
<dbReference type="OrthoDB" id="9801156at2"/>
<dbReference type="PANTHER" id="PTHR11496:SF102">
    <property type="entry name" value="ALCOHOL DEHYDROGENASE 4"/>
    <property type="match status" value="1"/>
</dbReference>
<comment type="similarity">
    <text evidence="2">Belongs to the iron-containing alcohol dehydrogenase family.</text>
</comment>
<evidence type="ECO:0000313" key="8">
    <source>
        <dbReference type="Proteomes" id="UP000256779"/>
    </source>
</evidence>
<dbReference type="InterPro" id="IPR001670">
    <property type="entry name" value="ADH_Fe/GldA"/>
</dbReference>
<dbReference type="Pfam" id="PF25137">
    <property type="entry name" value="ADH_Fe_C"/>
    <property type="match status" value="1"/>
</dbReference>
<reference evidence="7 8" key="1">
    <citation type="submission" date="2018-07" db="EMBL/GenBank/DDBJ databases">
        <title>Genomic Encyclopedia of Type Strains, Phase IV (KMG-IV): sequencing the most valuable type-strain genomes for metagenomic binning, comparative biology and taxonomic classification.</title>
        <authorList>
            <person name="Goeker M."/>
        </authorList>
    </citation>
    <scope>NUCLEOTIDE SEQUENCE [LARGE SCALE GENOMIC DNA]</scope>
    <source>
        <strain evidence="7 8">DSM 4134</strain>
    </source>
</reference>
<dbReference type="PROSITE" id="PS00060">
    <property type="entry name" value="ADH_IRON_2"/>
    <property type="match status" value="1"/>
</dbReference>
<dbReference type="InterPro" id="IPR039697">
    <property type="entry name" value="Alcohol_dehydrogenase_Fe"/>
</dbReference>
<evidence type="ECO:0000313" key="7">
    <source>
        <dbReference type="EMBL" id="REE00568.1"/>
    </source>
</evidence>
<dbReference type="EMBL" id="QREG01000005">
    <property type="protein sequence ID" value="REE00568.1"/>
    <property type="molecule type" value="Genomic_DNA"/>
</dbReference>
<evidence type="ECO:0000256" key="2">
    <source>
        <dbReference type="ARBA" id="ARBA00007358"/>
    </source>
</evidence>
<feature type="domain" description="Fe-containing alcohol dehydrogenase-like C-terminal" evidence="6">
    <location>
        <begin position="193"/>
        <end position="380"/>
    </location>
</feature>
<evidence type="ECO:0000256" key="3">
    <source>
        <dbReference type="ARBA" id="ARBA00023002"/>
    </source>
</evidence>
<name>A0A3D9L6I2_MARFU</name>
<comment type="cofactor">
    <cofactor evidence="1">
        <name>Fe cation</name>
        <dbReference type="ChEBI" id="CHEBI:24875"/>
    </cofactor>
</comment>
<evidence type="ECO:0000259" key="6">
    <source>
        <dbReference type="Pfam" id="PF25137"/>
    </source>
</evidence>
<dbReference type="FunFam" id="3.40.50.1970:FF:000003">
    <property type="entry name" value="Alcohol dehydrogenase, iron-containing"/>
    <property type="match status" value="1"/>
</dbReference>
<gene>
    <name evidence="7" type="ORF">C7460_105197</name>
</gene>
<dbReference type="Pfam" id="PF00465">
    <property type="entry name" value="Fe-ADH"/>
    <property type="match status" value="1"/>
</dbReference>
<dbReference type="Proteomes" id="UP000256779">
    <property type="component" value="Unassembled WGS sequence"/>
</dbReference>